<dbReference type="EMBL" id="GG745356">
    <property type="protein sequence ID" value="KNE68238.1"/>
    <property type="molecule type" value="Genomic_DNA"/>
</dbReference>
<reference evidence="3" key="2">
    <citation type="submission" date="2009-11" db="EMBL/GenBank/DDBJ databases">
        <title>The Genome Sequence of Allomyces macrogynus strain ATCC 38327.</title>
        <authorList>
            <consortium name="The Broad Institute Genome Sequencing Platform"/>
            <person name="Russ C."/>
            <person name="Cuomo C."/>
            <person name="Shea T."/>
            <person name="Young S.K."/>
            <person name="Zeng Q."/>
            <person name="Koehrsen M."/>
            <person name="Haas B."/>
            <person name="Borodovsky M."/>
            <person name="Guigo R."/>
            <person name="Alvarado L."/>
            <person name="Berlin A."/>
            <person name="Borenstein D."/>
            <person name="Chen Z."/>
            <person name="Engels R."/>
            <person name="Freedman E."/>
            <person name="Gellesch M."/>
            <person name="Goldberg J."/>
            <person name="Griggs A."/>
            <person name="Gujja S."/>
            <person name="Heiman D."/>
            <person name="Hepburn T."/>
            <person name="Howarth C."/>
            <person name="Jen D."/>
            <person name="Larson L."/>
            <person name="Lewis B."/>
            <person name="Mehta T."/>
            <person name="Park D."/>
            <person name="Pearson M."/>
            <person name="Roberts A."/>
            <person name="Saif S."/>
            <person name="Shenoy N."/>
            <person name="Sisk P."/>
            <person name="Stolte C."/>
            <person name="Sykes S."/>
            <person name="Walk T."/>
            <person name="White J."/>
            <person name="Yandava C."/>
            <person name="Burger G."/>
            <person name="Gray M.W."/>
            <person name="Holland P.W.H."/>
            <person name="King N."/>
            <person name="Lang F.B.F."/>
            <person name="Roger A.J."/>
            <person name="Ruiz-Trillo I."/>
            <person name="Lander E."/>
            <person name="Nusbaum C."/>
        </authorList>
    </citation>
    <scope>NUCLEOTIDE SEQUENCE [LARGE SCALE GENOMIC DNA]</scope>
    <source>
        <strain evidence="3">ATCC 38327</strain>
    </source>
</reference>
<accession>A0A0L0T0C6</accession>
<organism evidence="2 3">
    <name type="scientific">Allomyces macrogynus (strain ATCC 38327)</name>
    <name type="common">Allomyces javanicus var. macrogynus</name>
    <dbReference type="NCBI Taxonomy" id="578462"/>
    <lineage>
        <taxon>Eukaryota</taxon>
        <taxon>Fungi</taxon>
        <taxon>Fungi incertae sedis</taxon>
        <taxon>Blastocladiomycota</taxon>
        <taxon>Blastocladiomycetes</taxon>
        <taxon>Blastocladiales</taxon>
        <taxon>Blastocladiaceae</taxon>
        <taxon>Allomyces</taxon>
    </lineage>
</organism>
<feature type="region of interest" description="Disordered" evidence="1">
    <location>
        <begin position="222"/>
        <end position="260"/>
    </location>
</feature>
<protein>
    <submittedName>
        <fullName evidence="2">Uncharacterized protein</fullName>
    </submittedName>
</protein>
<feature type="compositionally biased region" description="Polar residues" evidence="1">
    <location>
        <begin position="1"/>
        <end position="19"/>
    </location>
</feature>
<reference evidence="2 3" key="1">
    <citation type="submission" date="2009-11" db="EMBL/GenBank/DDBJ databases">
        <title>Annotation of Allomyces macrogynus ATCC 38327.</title>
        <authorList>
            <consortium name="The Broad Institute Genome Sequencing Platform"/>
            <person name="Russ C."/>
            <person name="Cuomo C."/>
            <person name="Burger G."/>
            <person name="Gray M.W."/>
            <person name="Holland P.W.H."/>
            <person name="King N."/>
            <person name="Lang F.B.F."/>
            <person name="Roger A.J."/>
            <person name="Ruiz-Trillo I."/>
            <person name="Young S.K."/>
            <person name="Zeng Q."/>
            <person name="Gargeya S."/>
            <person name="Fitzgerald M."/>
            <person name="Haas B."/>
            <person name="Abouelleil A."/>
            <person name="Alvarado L."/>
            <person name="Arachchi H.M."/>
            <person name="Berlin A."/>
            <person name="Chapman S.B."/>
            <person name="Gearin G."/>
            <person name="Goldberg J."/>
            <person name="Griggs A."/>
            <person name="Gujja S."/>
            <person name="Hansen M."/>
            <person name="Heiman D."/>
            <person name="Howarth C."/>
            <person name="Larimer J."/>
            <person name="Lui A."/>
            <person name="MacDonald P.J.P."/>
            <person name="McCowen C."/>
            <person name="Montmayeur A."/>
            <person name="Murphy C."/>
            <person name="Neiman D."/>
            <person name="Pearson M."/>
            <person name="Priest M."/>
            <person name="Roberts A."/>
            <person name="Saif S."/>
            <person name="Shea T."/>
            <person name="Sisk P."/>
            <person name="Stolte C."/>
            <person name="Sykes S."/>
            <person name="Wortman J."/>
            <person name="Nusbaum C."/>
            <person name="Birren B."/>
        </authorList>
    </citation>
    <scope>NUCLEOTIDE SEQUENCE [LARGE SCALE GENOMIC DNA]</scope>
    <source>
        <strain evidence="2 3">ATCC 38327</strain>
    </source>
</reference>
<dbReference type="AlphaFoldDB" id="A0A0L0T0C6"/>
<dbReference type="OrthoDB" id="10577711at2759"/>
<sequence>MMGNDMSSESAPHSRTSTYEWVGHPPSFHQPTGAAASSPPQPIAAPRGLQYPPLTDLHRAPAPAPAPAPAGHKSPPPGTFPQTASHPPLIDLAEPTVRERPPIPSRPAVVPVSMWDTLAPAAALAKLREPEQPAPRPIVPQVEEPDLLLVETELTRAETDLSAARAAPLPGLRIDTTARSPSPEVPSVPDVAENVDLASPMLSGPFSPYPTVEKERSISTVSVAGSATAAPRKGTSTAAEPATSTTSSRSPSPPSTAAAVPITGSVLGLTPAAPAAVAEPAAVTTPPRSPTRDIAARQADLADRLFHLTAQRDRDRAESDRVHREMLAASRVVHSGVPYDEHGYVERRFMPDRLSSARMQPYARYVMPDTVYTFTQQDGDRDWEISAGGGRMREVREEELEGLRTRPWSAYTVR</sequence>
<gene>
    <name evidence="2" type="ORF">AMAG_12913</name>
</gene>
<evidence type="ECO:0000313" key="2">
    <source>
        <dbReference type="EMBL" id="KNE68238.1"/>
    </source>
</evidence>
<feature type="region of interest" description="Disordered" evidence="1">
    <location>
        <begin position="1"/>
        <end position="105"/>
    </location>
</feature>
<evidence type="ECO:0000313" key="3">
    <source>
        <dbReference type="Proteomes" id="UP000054350"/>
    </source>
</evidence>
<dbReference type="Proteomes" id="UP000054350">
    <property type="component" value="Unassembled WGS sequence"/>
</dbReference>
<name>A0A0L0T0C6_ALLM3</name>
<keyword evidence="3" id="KW-1185">Reference proteome</keyword>
<dbReference type="VEuPathDB" id="FungiDB:AMAG_12913"/>
<proteinExistence type="predicted"/>
<feature type="compositionally biased region" description="Low complexity" evidence="1">
    <location>
        <begin position="222"/>
        <end position="259"/>
    </location>
</feature>
<feature type="compositionally biased region" description="Pro residues" evidence="1">
    <location>
        <begin position="62"/>
        <end position="79"/>
    </location>
</feature>
<evidence type="ECO:0000256" key="1">
    <source>
        <dbReference type="SAM" id="MobiDB-lite"/>
    </source>
</evidence>